<keyword evidence="1" id="KW-1133">Transmembrane helix</keyword>
<dbReference type="EMBL" id="CP002584">
    <property type="protein sequence ID" value="ADZ81389.1"/>
    <property type="molecule type" value="Genomic_DNA"/>
</dbReference>
<proteinExistence type="predicted"/>
<dbReference type="AlphaFoldDB" id="F4C7Q6"/>
<name>F4C7Q6_SPHS2</name>
<accession>F4C7Q6</accession>
<dbReference type="KEGG" id="shg:Sph21_4882"/>
<feature type="transmembrane region" description="Helical" evidence="1">
    <location>
        <begin position="6"/>
        <end position="32"/>
    </location>
</feature>
<protein>
    <submittedName>
        <fullName evidence="2">Uncharacterized protein</fullName>
    </submittedName>
</protein>
<keyword evidence="1" id="KW-0812">Transmembrane</keyword>
<reference evidence="2" key="1">
    <citation type="submission" date="2011-03" db="EMBL/GenBank/DDBJ databases">
        <title>Complete sequence of Sphingobacterium sp. 21.</title>
        <authorList>
            <consortium name="US DOE Joint Genome Institute"/>
            <person name="Lucas S."/>
            <person name="Copeland A."/>
            <person name="Lapidus A."/>
            <person name="Cheng J.-F."/>
            <person name="Goodwin L."/>
            <person name="Pitluck S."/>
            <person name="Davenport K."/>
            <person name="Detter J.C."/>
            <person name="Han C."/>
            <person name="Tapia R."/>
            <person name="Land M."/>
            <person name="Hauser L."/>
            <person name="Kyrpides N."/>
            <person name="Ivanova N."/>
            <person name="Ovchinnikova G."/>
            <person name="Pagani I."/>
            <person name="Siebers A.K."/>
            <person name="Allgaier M."/>
            <person name="Thelen M.P."/>
            <person name="Hugenholtz P."/>
            <person name="Woyke T."/>
        </authorList>
    </citation>
    <scope>NUCLEOTIDE SEQUENCE</scope>
    <source>
        <strain evidence="2">21</strain>
    </source>
</reference>
<dbReference type="PATRIC" id="fig|743722.3.peg.5180"/>
<dbReference type="HOGENOM" id="CLU_2540854_0_0_10"/>
<organism evidence="2">
    <name type="scientific">Sphingobacterium sp. (strain 21)</name>
    <dbReference type="NCBI Taxonomy" id="743722"/>
    <lineage>
        <taxon>Bacteria</taxon>
        <taxon>Pseudomonadati</taxon>
        <taxon>Bacteroidota</taxon>
        <taxon>Sphingobacteriia</taxon>
        <taxon>Sphingobacteriales</taxon>
        <taxon>Sphingobacteriaceae</taxon>
        <taxon>Sphingobacterium</taxon>
    </lineage>
</organism>
<evidence type="ECO:0000256" key="1">
    <source>
        <dbReference type="SAM" id="Phobius"/>
    </source>
</evidence>
<gene>
    <name evidence="2" type="ordered locus">Sph21_4882</name>
</gene>
<keyword evidence="1" id="KW-0472">Membrane</keyword>
<evidence type="ECO:0000313" key="2">
    <source>
        <dbReference type="EMBL" id="ADZ81389.1"/>
    </source>
</evidence>
<sequence length="83" mass="9902">MHLLMVLKSLCIVIVNILMIYFSFFDALTVFLNSQNSFQLRNRTNLLATIKNTGRNNLGEWQKHVMSCMFFRQLLFFYINLYV</sequence>